<evidence type="ECO:0008006" key="3">
    <source>
        <dbReference type="Google" id="ProtNLM"/>
    </source>
</evidence>
<organism evidence="1 2">
    <name type="scientific">Paramuribaculum intestinale</name>
    <dbReference type="NCBI Taxonomy" id="2094151"/>
    <lineage>
        <taxon>Bacteria</taxon>
        <taxon>Pseudomonadati</taxon>
        <taxon>Bacteroidota</taxon>
        <taxon>Bacteroidia</taxon>
        <taxon>Bacteroidales</taxon>
        <taxon>Muribaculaceae</taxon>
        <taxon>Paramuribaculum</taxon>
    </lineage>
</organism>
<dbReference type="Proteomes" id="UP000244925">
    <property type="component" value="Unassembled WGS sequence"/>
</dbReference>
<proteinExistence type="predicted"/>
<dbReference type="RefSeq" id="WP_107035043.1">
    <property type="nucleotide sequence ID" value="NZ_CAONGC010000009.1"/>
</dbReference>
<evidence type="ECO:0000313" key="2">
    <source>
        <dbReference type="Proteomes" id="UP000244925"/>
    </source>
</evidence>
<sequence>MMTMHNDENALKLAATAWMAGSTLREQRRRLKRYTYGDQWSDPVRLPSGLTVSEGEAAGNGGERPMTNNLIRQLVKSVVGLYRRDFCQNDCGTDAATARRNSLREMDARMLEEFLISGCAVQRVVAEKRLDGEGVWVDNVSPERFFVNRYLDPRGADIEVAGMIHEMSLRELTVRLGRHDTARRRAIERIYLNPDINRAGRSDTGYSSEAIEEMMRPSSPGRCRAVELWTLETRSITRCYDPESGSAFAVDPEEEAKLRRINRRRKSHRTATKPDNTHRPISWKRCDTLRWHCRWIAPDGTVMAEYDSPWPHGRHPFAIKMYPLTDGEIHSFVEDVVDQQRIINRMITLMEKIMSVSAKGVLLFPTDRLPSDLSWADLADLWSRPGAIVPFKPSERSSEPRQLTTSGDCGAQQMLQIQTSMLEQISGVNSSLQGRDTTGNTSAALYDARTRNATTALIDLIEAFATFVDSRNRLIDGIQSETRTETYA</sequence>
<accession>A0A2V1J0D6</accession>
<dbReference type="InterPro" id="IPR032427">
    <property type="entry name" value="P22_portal"/>
</dbReference>
<protein>
    <recommendedName>
        <fullName evidence="3">Phage portal protein</fullName>
    </recommendedName>
</protein>
<comment type="caution">
    <text evidence="1">The sequence shown here is derived from an EMBL/GenBank/DDBJ whole genome shotgun (WGS) entry which is preliminary data.</text>
</comment>
<dbReference type="Pfam" id="PF16510">
    <property type="entry name" value="P22_portal"/>
    <property type="match status" value="1"/>
</dbReference>
<dbReference type="AlphaFoldDB" id="A0A2V1J0D6"/>
<name>A0A2V1J0D6_9BACT</name>
<reference evidence="2" key="1">
    <citation type="submission" date="2018-02" db="EMBL/GenBank/DDBJ databases">
        <authorList>
            <person name="Clavel T."/>
            <person name="Strowig T."/>
        </authorList>
    </citation>
    <scope>NUCLEOTIDE SEQUENCE [LARGE SCALE GENOMIC DNA]</scope>
    <source>
        <strain evidence="2">DSM 100764</strain>
    </source>
</reference>
<keyword evidence="2" id="KW-1185">Reference proteome</keyword>
<dbReference type="EMBL" id="PUBV01000002">
    <property type="protein sequence ID" value="PWB09422.1"/>
    <property type="molecule type" value="Genomic_DNA"/>
</dbReference>
<evidence type="ECO:0000313" key="1">
    <source>
        <dbReference type="EMBL" id="PWB09422.1"/>
    </source>
</evidence>
<gene>
    <name evidence="1" type="ORF">C5O25_01955</name>
</gene>